<feature type="domain" description="PiggyBac transposable element-derived protein" evidence="1">
    <location>
        <begin position="1"/>
        <end position="81"/>
    </location>
</feature>
<dbReference type="Proteomes" id="UP000271162">
    <property type="component" value="Unassembled WGS sequence"/>
</dbReference>
<dbReference type="PANTHER" id="PTHR46599">
    <property type="entry name" value="PIGGYBAC TRANSPOSABLE ELEMENT-DERIVED PROTEIN 4"/>
    <property type="match status" value="1"/>
</dbReference>
<reference evidence="2 3" key="2">
    <citation type="submission" date="2018-11" db="EMBL/GenBank/DDBJ databases">
        <authorList>
            <consortium name="Pathogen Informatics"/>
        </authorList>
    </citation>
    <scope>NUCLEOTIDE SEQUENCE [LARGE SCALE GENOMIC DNA]</scope>
</reference>
<dbReference type="Pfam" id="PF13843">
    <property type="entry name" value="DDE_Tnp_1_7"/>
    <property type="match status" value="1"/>
</dbReference>
<accession>A0A0N4YRU3</accession>
<organism evidence="4">
    <name type="scientific">Nippostrongylus brasiliensis</name>
    <name type="common">Rat hookworm</name>
    <dbReference type="NCBI Taxonomy" id="27835"/>
    <lineage>
        <taxon>Eukaryota</taxon>
        <taxon>Metazoa</taxon>
        <taxon>Ecdysozoa</taxon>
        <taxon>Nematoda</taxon>
        <taxon>Chromadorea</taxon>
        <taxon>Rhabditida</taxon>
        <taxon>Rhabditina</taxon>
        <taxon>Rhabditomorpha</taxon>
        <taxon>Strongyloidea</taxon>
        <taxon>Heligmosomidae</taxon>
        <taxon>Nippostrongylus</taxon>
    </lineage>
</organism>
<dbReference type="STRING" id="27835.A0A0N4YRU3"/>
<dbReference type="InterPro" id="IPR029526">
    <property type="entry name" value="PGBD"/>
</dbReference>
<dbReference type="PANTHER" id="PTHR46599:SF3">
    <property type="entry name" value="PIGGYBAC TRANSPOSABLE ELEMENT-DERIVED PROTEIN 4"/>
    <property type="match status" value="1"/>
</dbReference>
<evidence type="ECO:0000259" key="1">
    <source>
        <dbReference type="Pfam" id="PF13843"/>
    </source>
</evidence>
<sequence length="87" mass="10310">MKVMDVLLNADRRVFADNWYTRIPLAEQLIQRRPRLIGTIRSNRRGIPKHVLEKKLKRGSVVAEQNQLGVVVLKWKDKRYFDGIHYP</sequence>
<keyword evidence="3" id="KW-1185">Reference proteome</keyword>
<name>A0A0N4YRU3_NIPBR</name>
<evidence type="ECO:0000313" key="4">
    <source>
        <dbReference type="WBParaSite" id="NBR_0001996501-mRNA-1"/>
    </source>
</evidence>
<dbReference type="AlphaFoldDB" id="A0A0N4YRU3"/>
<protein>
    <submittedName>
        <fullName evidence="4">DDE_Tnp_1_7 domain-containing protein</fullName>
    </submittedName>
</protein>
<dbReference type="WBParaSite" id="NBR_0001996501-mRNA-1">
    <property type="protein sequence ID" value="NBR_0001996501-mRNA-1"/>
    <property type="gene ID" value="NBR_0001996501"/>
</dbReference>
<evidence type="ECO:0000313" key="2">
    <source>
        <dbReference type="EMBL" id="VDL83702.1"/>
    </source>
</evidence>
<evidence type="ECO:0000313" key="3">
    <source>
        <dbReference type="Proteomes" id="UP000271162"/>
    </source>
</evidence>
<reference evidence="4" key="1">
    <citation type="submission" date="2017-02" db="UniProtKB">
        <authorList>
            <consortium name="WormBaseParasite"/>
        </authorList>
    </citation>
    <scope>IDENTIFICATION</scope>
</reference>
<gene>
    <name evidence="2" type="ORF">NBR_LOCUS19966</name>
</gene>
<dbReference type="EMBL" id="UYSL01024662">
    <property type="protein sequence ID" value="VDL83702.1"/>
    <property type="molecule type" value="Genomic_DNA"/>
</dbReference>
<proteinExistence type="predicted"/>